<comment type="function">
    <text evidence="2">Required for dimerization of active 70S ribosomes into 100S ribosomes in stationary phase; 100S ribosomes are translationally inactive and sometimes present during exponential growth.</text>
</comment>
<comment type="caution">
    <text evidence="4">The sequence shown here is derived from an EMBL/GenBank/DDBJ whole genome shotgun (WGS) entry which is preliminary data.</text>
</comment>
<evidence type="ECO:0000313" key="4">
    <source>
        <dbReference type="EMBL" id="GAA1670119.1"/>
    </source>
</evidence>
<dbReference type="Pfam" id="PF16321">
    <property type="entry name" value="Ribosom_S30AE_C"/>
    <property type="match status" value="1"/>
</dbReference>
<keyword evidence="5" id="KW-1185">Reference proteome</keyword>
<dbReference type="Pfam" id="PF02482">
    <property type="entry name" value="Ribosomal_S30AE"/>
    <property type="match status" value="1"/>
</dbReference>
<comment type="subcellular location">
    <subcellularLocation>
        <location evidence="2">Cytoplasm</location>
    </subcellularLocation>
</comment>
<organism evidence="4 5">
    <name type="scientific">Fodinicola feengrottensis</name>
    <dbReference type="NCBI Taxonomy" id="435914"/>
    <lineage>
        <taxon>Bacteria</taxon>
        <taxon>Bacillati</taxon>
        <taxon>Actinomycetota</taxon>
        <taxon>Actinomycetes</taxon>
        <taxon>Mycobacteriales</taxon>
        <taxon>Fodinicola</taxon>
    </lineage>
</organism>
<gene>
    <name evidence="4" type="primary">raiA</name>
    <name evidence="2" type="synonym">hpf</name>
    <name evidence="4" type="ORF">GCM10009765_19490</name>
</gene>
<protein>
    <recommendedName>
        <fullName evidence="2">Ribosome hibernation promoting factor</fullName>
        <shortName evidence="2">HPF</shortName>
    </recommendedName>
</protein>
<dbReference type="Gene3D" id="3.30.160.100">
    <property type="entry name" value="Ribosome hibernation promotion factor-like"/>
    <property type="match status" value="1"/>
</dbReference>
<dbReference type="SUPFAM" id="SSF69754">
    <property type="entry name" value="Ribosome binding protein Y (YfiA homologue)"/>
    <property type="match status" value="1"/>
</dbReference>
<dbReference type="EMBL" id="BAAANY010000007">
    <property type="protein sequence ID" value="GAA1670119.1"/>
    <property type="molecule type" value="Genomic_DNA"/>
</dbReference>
<dbReference type="InterPro" id="IPR050574">
    <property type="entry name" value="HPF/YfiA_ribosome-assoc"/>
</dbReference>
<feature type="domain" description="Sigma 54 modulation/S30EA ribosomal protein C-terminal" evidence="3">
    <location>
        <begin position="165"/>
        <end position="218"/>
    </location>
</feature>
<dbReference type="InterPro" id="IPR036567">
    <property type="entry name" value="RHF-like"/>
</dbReference>
<name>A0ABN2GEW5_9ACTN</name>
<dbReference type="Gene3D" id="3.30.505.50">
    <property type="entry name" value="Sigma 54 modulation/S30EA ribosomal protein, C-terminal domain"/>
    <property type="match status" value="1"/>
</dbReference>
<dbReference type="InterPro" id="IPR032528">
    <property type="entry name" value="Ribosom_S30AE_C"/>
</dbReference>
<comment type="subunit">
    <text evidence="2">Interacts with 100S ribosomes.</text>
</comment>
<accession>A0ABN2GEW5</accession>
<dbReference type="InterPro" id="IPR034694">
    <property type="entry name" value="HPF_long/plastid"/>
</dbReference>
<evidence type="ECO:0000256" key="1">
    <source>
        <dbReference type="ARBA" id="ARBA00022845"/>
    </source>
</evidence>
<keyword evidence="2" id="KW-0963">Cytoplasm</keyword>
<evidence type="ECO:0000256" key="2">
    <source>
        <dbReference type="HAMAP-Rule" id="MF_00839"/>
    </source>
</evidence>
<comment type="similarity">
    <text evidence="2">Belongs to the HPF/YfiA ribosome-associated protein family. Long HPF subfamily.</text>
</comment>
<dbReference type="HAMAP" id="MF_00839">
    <property type="entry name" value="HPF"/>
    <property type="match status" value="1"/>
</dbReference>
<dbReference type="InterPro" id="IPR038416">
    <property type="entry name" value="Ribosom_S30AE_C_sf"/>
</dbReference>
<evidence type="ECO:0000259" key="3">
    <source>
        <dbReference type="Pfam" id="PF16321"/>
    </source>
</evidence>
<sequence length="239" mass="26497">MDIVVKGRNVEVPDHYRQHASDKLEKVGRYDHKLIRIDVELFHEPNRRQAASCQRVEITVKSRGPVVRSEACAGDFYSALDSAIGKLEGRLRRSADRRRVHRGLRRPTSVAEATAGIEARVGQSLAGLEQNTDLQPSGNGTAVTSAVMDLTDDELELEHIGDGPGRIVREKEHGADPMTIDQALFEMELVGHDFFLFHDKDSGRPSVVYRRKGYDYGVIRLVEAMSYADAASAVGAARM</sequence>
<reference evidence="4 5" key="1">
    <citation type="journal article" date="2019" name="Int. J. Syst. Evol. Microbiol.">
        <title>The Global Catalogue of Microorganisms (GCM) 10K type strain sequencing project: providing services to taxonomists for standard genome sequencing and annotation.</title>
        <authorList>
            <consortium name="The Broad Institute Genomics Platform"/>
            <consortium name="The Broad Institute Genome Sequencing Center for Infectious Disease"/>
            <person name="Wu L."/>
            <person name="Ma J."/>
        </authorList>
    </citation>
    <scope>NUCLEOTIDE SEQUENCE [LARGE SCALE GENOMIC DNA]</scope>
    <source>
        <strain evidence="4 5">JCM 14718</strain>
    </source>
</reference>
<dbReference type="Proteomes" id="UP001500618">
    <property type="component" value="Unassembled WGS sequence"/>
</dbReference>
<dbReference type="CDD" id="cd00552">
    <property type="entry name" value="RaiA"/>
    <property type="match status" value="1"/>
</dbReference>
<dbReference type="PANTHER" id="PTHR33231:SF1">
    <property type="entry name" value="30S RIBOSOMAL PROTEIN"/>
    <property type="match status" value="1"/>
</dbReference>
<evidence type="ECO:0000313" key="5">
    <source>
        <dbReference type="Proteomes" id="UP001500618"/>
    </source>
</evidence>
<dbReference type="PANTHER" id="PTHR33231">
    <property type="entry name" value="30S RIBOSOMAL PROTEIN"/>
    <property type="match status" value="1"/>
</dbReference>
<proteinExistence type="inferred from homology"/>
<dbReference type="NCBIfam" id="TIGR00741">
    <property type="entry name" value="yfiA"/>
    <property type="match status" value="1"/>
</dbReference>
<keyword evidence="1 2" id="KW-0810">Translation regulation</keyword>
<dbReference type="InterPro" id="IPR003489">
    <property type="entry name" value="RHF/RaiA"/>
</dbReference>